<dbReference type="Gene3D" id="2.60.40.640">
    <property type="match status" value="2"/>
</dbReference>
<dbReference type="Pfam" id="PF00339">
    <property type="entry name" value="Arrestin_N"/>
    <property type="match status" value="1"/>
</dbReference>
<dbReference type="PANTHER" id="PTHR11188:SF176">
    <property type="entry name" value="ARRESTIN DOMAIN-CONTAINING PROTEIN 1"/>
    <property type="match status" value="1"/>
</dbReference>
<accession>A0AA88Y1E9</accession>
<dbReference type="InterPro" id="IPR050357">
    <property type="entry name" value="Arrestin_domain-protein"/>
</dbReference>
<dbReference type="PANTHER" id="PTHR11188">
    <property type="entry name" value="ARRESTIN DOMAIN CONTAINING PROTEIN"/>
    <property type="match status" value="1"/>
</dbReference>
<feature type="domain" description="Arrestin C-terminal-like" evidence="3">
    <location>
        <begin position="169"/>
        <end position="300"/>
    </location>
</feature>
<evidence type="ECO:0000313" key="5">
    <source>
        <dbReference type="Proteomes" id="UP001186944"/>
    </source>
</evidence>
<dbReference type="SMART" id="SM01017">
    <property type="entry name" value="Arrestin_C"/>
    <property type="match status" value="1"/>
</dbReference>
<evidence type="ECO:0000256" key="2">
    <source>
        <dbReference type="SAM" id="MobiDB-lite"/>
    </source>
</evidence>
<evidence type="ECO:0000313" key="4">
    <source>
        <dbReference type="EMBL" id="KAK3087408.1"/>
    </source>
</evidence>
<name>A0AA88Y1E9_PINIB</name>
<dbReference type="InterPro" id="IPR011021">
    <property type="entry name" value="Arrestin-like_N"/>
</dbReference>
<sequence>MGSSVEELSISLEHDIDEQYQYQPGEIVRGNIHVKTNRRTVVRTISISVHGQGVVAWEDPDYGSFNADEEYINASQIVRQHSKHDPLVIDKGFHTFPFDYQLPTNLPSSFIGKFGSVTYVLKAVIQGERPGETSITSEPFLVLRRAPLPEKSRQSAGANTEKRFWSKLRSGKIKVQIEVSKLGATPGEDIIICAEVANKSPVRVTAVQACLLMNSLYHAKQRAIPFRQIVNKRRDEYELLRGDGRRWQNVRLTVPPYIPETALEFCDIIEITYFLQFRVETSGGKEIRLELPILIGSRPAGLELPANGHEGGNSYNRQWNTMTKDFPFQKELPPQIPEQPTWHDGLIPEMRGKDSTMVNPLFSKQPVQEQVRMHSEPEHDEIMETTKL</sequence>
<reference evidence="4" key="1">
    <citation type="submission" date="2019-08" db="EMBL/GenBank/DDBJ databases">
        <title>The improved chromosome-level genome for the pearl oyster Pinctada fucata martensii using PacBio sequencing and Hi-C.</title>
        <authorList>
            <person name="Zheng Z."/>
        </authorList>
    </citation>
    <scope>NUCLEOTIDE SEQUENCE</scope>
    <source>
        <strain evidence="4">ZZ-2019</strain>
        <tissue evidence="4">Adductor muscle</tissue>
    </source>
</reference>
<gene>
    <name evidence="4" type="ORF">FSP39_005527</name>
</gene>
<dbReference type="Pfam" id="PF02752">
    <property type="entry name" value="Arrestin_C"/>
    <property type="match status" value="1"/>
</dbReference>
<dbReference type="GO" id="GO:0015031">
    <property type="term" value="P:protein transport"/>
    <property type="evidence" value="ECO:0007669"/>
    <property type="project" value="TreeGrafter"/>
</dbReference>
<feature type="compositionally biased region" description="Basic and acidic residues" evidence="2">
    <location>
        <begin position="371"/>
        <end position="388"/>
    </location>
</feature>
<evidence type="ECO:0000256" key="1">
    <source>
        <dbReference type="ARBA" id="ARBA00005298"/>
    </source>
</evidence>
<organism evidence="4 5">
    <name type="scientific">Pinctada imbricata</name>
    <name type="common">Atlantic pearl-oyster</name>
    <name type="synonym">Pinctada martensii</name>
    <dbReference type="NCBI Taxonomy" id="66713"/>
    <lineage>
        <taxon>Eukaryota</taxon>
        <taxon>Metazoa</taxon>
        <taxon>Spiralia</taxon>
        <taxon>Lophotrochozoa</taxon>
        <taxon>Mollusca</taxon>
        <taxon>Bivalvia</taxon>
        <taxon>Autobranchia</taxon>
        <taxon>Pteriomorphia</taxon>
        <taxon>Pterioida</taxon>
        <taxon>Pterioidea</taxon>
        <taxon>Pteriidae</taxon>
        <taxon>Pinctada</taxon>
    </lineage>
</organism>
<keyword evidence="5" id="KW-1185">Reference proteome</keyword>
<dbReference type="InterPro" id="IPR014752">
    <property type="entry name" value="Arrestin-like_C"/>
</dbReference>
<dbReference type="SUPFAM" id="SSF81296">
    <property type="entry name" value="E set domains"/>
    <property type="match status" value="2"/>
</dbReference>
<dbReference type="Proteomes" id="UP001186944">
    <property type="component" value="Unassembled WGS sequence"/>
</dbReference>
<comment type="caution">
    <text evidence="4">The sequence shown here is derived from an EMBL/GenBank/DDBJ whole genome shotgun (WGS) entry which is preliminary data.</text>
</comment>
<dbReference type="InterPro" id="IPR014756">
    <property type="entry name" value="Ig_E-set"/>
</dbReference>
<proteinExistence type="inferred from homology"/>
<feature type="region of interest" description="Disordered" evidence="2">
    <location>
        <begin position="367"/>
        <end position="388"/>
    </location>
</feature>
<dbReference type="AlphaFoldDB" id="A0AA88Y1E9"/>
<evidence type="ECO:0000259" key="3">
    <source>
        <dbReference type="SMART" id="SM01017"/>
    </source>
</evidence>
<protein>
    <recommendedName>
        <fullName evidence="3">Arrestin C-terminal-like domain-containing protein</fullName>
    </recommendedName>
</protein>
<dbReference type="InterPro" id="IPR011022">
    <property type="entry name" value="Arrestin_C-like"/>
</dbReference>
<comment type="similarity">
    <text evidence="1">Belongs to the arrestin family.</text>
</comment>
<dbReference type="GO" id="GO:0005737">
    <property type="term" value="C:cytoplasm"/>
    <property type="evidence" value="ECO:0007669"/>
    <property type="project" value="TreeGrafter"/>
</dbReference>
<dbReference type="EMBL" id="VSWD01000011">
    <property type="protein sequence ID" value="KAK3087408.1"/>
    <property type="molecule type" value="Genomic_DNA"/>
</dbReference>